<dbReference type="Proteomes" id="UP000475325">
    <property type="component" value="Unassembled WGS sequence"/>
</dbReference>
<keyword evidence="3 8" id="KW-0349">Heme</keyword>
<dbReference type="InterPro" id="IPR017972">
    <property type="entry name" value="Cyt_P450_CS"/>
</dbReference>
<evidence type="ECO:0000256" key="8">
    <source>
        <dbReference type="PIRSR" id="PIRSR602401-1"/>
    </source>
</evidence>
<evidence type="ECO:0000256" key="1">
    <source>
        <dbReference type="ARBA" id="ARBA00001971"/>
    </source>
</evidence>
<dbReference type="PROSITE" id="PS00086">
    <property type="entry name" value="CYTOCHROME_P450"/>
    <property type="match status" value="1"/>
</dbReference>
<proteinExistence type="inferred from homology"/>
<sequence>MSFELISYGICFSGFAWLIQRLFSAQSARKKLPLPPGPPGLPFVGNINDLPPPGITEWSHWVKHKDLYGPISSVKVFGQTMILLHSKEMASELLDKRSAKFSSRPHLHFVNEMVGWKDSLSFAPYNDSFKRQRRMVIRQIGSKSLVNKYFPSMEFQVNRFILSLMNDPDNLNRHLKFTAASLILDILYGYETASSVSDPLVRLVDKWMEDFSASAVAGVWLVDFIPWLEYLPEWLPGMGFKDTARQYYKRHMQANSIPYGFVKEQKAAGSTKTSYVSGLLDTNPTPAEIKDIRFSASTLYGGGSDTTVAAMNNFFLAMSLNPEIARKAQEEIDTVVGTHRLPTFQDRPNLPYLEAVLTESLRWITIVPLSLPHTSDEEDEFQGYLIPKGSLIIPSIGWFARDPASYPDPEKFDPERFLGPNKQLDPRTYVFGFGRRVCPGRHLVDSSIFLLMAKSLASFKISKAIGLDGKEIDPVVKQAPGLVSHVKNVRCTIVPRSEKHRELVAEFESQYSFGKGDSEFIQGL</sequence>
<keyword evidence="6 8" id="KW-0408">Iron</keyword>
<evidence type="ECO:0000256" key="5">
    <source>
        <dbReference type="ARBA" id="ARBA00023002"/>
    </source>
</evidence>
<dbReference type="InterPro" id="IPR001128">
    <property type="entry name" value="Cyt_P450"/>
</dbReference>
<dbReference type="PANTHER" id="PTHR46300:SF7">
    <property type="entry name" value="P450, PUTATIVE (EUROFUNG)-RELATED"/>
    <property type="match status" value="1"/>
</dbReference>
<protein>
    <recommendedName>
        <fullName evidence="12">Cytochrome P450</fullName>
    </recommendedName>
</protein>
<organism evidence="10 11">
    <name type="scientific">Orbilia oligospora</name>
    <name type="common">Nematode-trapping fungus</name>
    <name type="synonym">Arthrobotrys oligospora</name>
    <dbReference type="NCBI Taxonomy" id="2813651"/>
    <lineage>
        <taxon>Eukaryota</taxon>
        <taxon>Fungi</taxon>
        <taxon>Dikarya</taxon>
        <taxon>Ascomycota</taxon>
        <taxon>Pezizomycotina</taxon>
        <taxon>Orbiliomycetes</taxon>
        <taxon>Orbiliales</taxon>
        <taxon>Orbiliaceae</taxon>
        <taxon>Orbilia</taxon>
    </lineage>
</organism>
<dbReference type="SUPFAM" id="SSF48264">
    <property type="entry name" value="Cytochrome P450"/>
    <property type="match status" value="1"/>
</dbReference>
<dbReference type="GO" id="GO:0004497">
    <property type="term" value="F:monooxygenase activity"/>
    <property type="evidence" value="ECO:0007669"/>
    <property type="project" value="UniProtKB-KW"/>
</dbReference>
<dbReference type="Pfam" id="PF00067">
    <property type="entry name" value="p450"/>
    <property type="match status" value="1"/>
</dbReference>
<evidence type="ECO:0000313" key="11">
    <source>
        <dbReference type="Proteomes" id="UP000475325"/>
    </source>
</evidence>
<dbReference type="CDD" id="cd11065">
    <property type="entry name" value="CYP64-like"/>
    <property type="match status" value="1"/>
</dbReference>
<dbReference type="InterPro" id="IPR036396">
    <property type="entry name" value="Cyt_P450_sf"/>
</dbReference>
<name>A0A7C8JGC9_ORBOL</name>
<dbReference type="AlphaFoldDB" id="A0A7C8JGC9"/>
<evidence type="ECO:0000256" key="2">
    <source>
        <dbReference type="ARBA" id="ARBA00010617"/>
    </source>
</evidence>
<gene>
    <name evidence="10" type="ORF">TWF102_005194</name>
</gene>
<dbReference type="GO" id="GO:0016705">
    <property type="term" value="F:oxidoreductase activity, acting on paired donors, with incorporation or reduction of molecular oxygen"/>
    <property type="evidence" value="ECO:0007669"/>
    <property type="project" value="InterPro"/>
</dbReference>
<feature type="binding site" description="axial binding residue" evidence="8">
    <location>
        <position position="438"/>
    </location>
    <ligand>
        <name>heme</name>
        <dbReference type="ChEBI" id="CHEBI:30413"/>
    </ligand>
    <ligandPart>
        <name>Fe</name>
        <dbReference type="ChEBI" id="CHEBI:18248"/>
    </ligandPart>
</feature>
<evidence type="ECO:0000256" key="6">
    <source>
        <dbReference type="ARBA" id="ARBA00023004"/>
    </source>
</evidence>
<dbReference type="Gene3D" id="1.10.630.10">
    <property type="entry name" value="Cytochrome P450"/>
    <property type="match status" value="1"/>
</dbReference>
<dbReference type="PRINTS" id="PR00463">
    <property type="entry name" value="EP450I"/>
</dbReference>
<evidence type="ECO:0000256" key="4">
    <source>
        <dbReference type="ARBA" id="ARBA00022723"/>
    </source>
</evidence>
<comment type="caution">
    <text evidence="10">The sequence shown here is derived from an EMBL/GenBank/DDBJ whole genome shotgun (WGS) entry which is preliminary data.</text>
</comment>
<comment type="cofactor">
    <cofactor evidence="1 8">
        <name>heme</name>
        <dbReference type="ChEBI" id="CHEBI:30413"/>
    </cofactor>
</comment>
<evidence type="ECO:0008006" key="12">
    <source>
        <dbReference type="Google" id="ProtNLM"/>
    </source>
</evidence>
<dbReference type="InterPro" id="IPR050364">
    <property type="entry name" value="Cytochrome_P450_fung"/>
</dbReference>
<accession>A0A7C8JGC9</accession>
<dbReference type="InterPro" id="IPR002401">
    <property type="entry name" value="Cyt_P450_E_grp-I"/>
</dbReference>
<evidence type="ECO:0000256" key="9">
    <source>
        <dbReference type="RuleBase" id="RU000461"/>
    </source>
</evidence>
<dbReference type="PANTHER" id="PTHR46300">
    <property type="entry name" value="P450, PUTATIVE (EUROFUNG)-RELATED-RELATED"/>
    <property type="match status" value="1"/>
</dbReference>
<comment type="similarity">
    <text evidence="2 9">Belongs to the cytochrome P450 family.</text>
</comment>
<dbReference type="GO" id="GO:0020037">
    <property type="term" value="F:heme binding"/>
    <property type="evidence" value="ECO:0007669"/>
    <property type="project" value="InterPro"/>
</dbReference>
<keyword evidence="7 9" id="KW-0503">Monooxygenase</keyword>
<reference evidence="10 11" key="1">
    <citation type="submission" date="2019-06" db="EMBL/GenBank/DDBJ databases">
        <authorList>
            <person name="Palmer J.M."/>
        </authorList>
    </citation>
    <scope>NUCLEOTIDE SEQUENCE [LARGE SCALE GENOMIC DNA]</scope>
    <source>
        <strain evidence="10 11">TWF102</strain>
    </source>
</reference>
<evidence type="ECO:0000256" key="3">
    <source>
        <dbReference type="ARBA" id="ARBA00022617"/>
    </source>
</evidence>
<dbReference type="EMBL" id="WIQW01000026">
    <property type="protein sequence ID" value="KAF3100308.1"/>
    <property type="molecule type" value="Genomic_DNA"/>
</dbReference>
<evidence type="ECO:0000256" key="7">
    <source>
        <dbReference type="ARBA" id="ARBA00023033"/>
    </source>
</evidence>
<dbReference type="GO" id="GO:0005506">
    <property type="term" value="F:iron ion binding"/>
    <property type="evidence" value="ECO:0007669"/>
    <property type="project" value="InterPro"/>
</dbReference>
<keyword evidence="4 8" id="KW-0479">Metal-binding</keyword>
<keyword evidence="5 9" id="KW-0560">Oxidoreductase</keyword>
<evidence type="ECO:0000313" key="10">
    <source>
        <dbReference type="EMBL" id="KAF3100308.1"/>
    </source>
</evidence>